<organism evidence="2 3">
    <name type="scientific">Stylophora pistillata</name>
    <name type="common">Smooth cauliflower coral</name>
    <dbReference type="NCBI Taxonomy" id="50429"/>
    <lineage>
        <taxon>Eukaryota</taxon>
        <taxon>Metazoa</taxon>
        <taxon>Cnidaria</taxon>
        <taxon>Anthozoa</taxon>
        <taxon>Hexacorallia</taxon>
        <taxon>Scleractinia</taxon>
        <taxon>Astrocoeniina</taxon>
        <taxon>Pocilloporidae</taxon>
        <taxon>Stylophora</taxon>
    </lineage>
</organism>
<dbReference type="SUPFAM" id="SSF56672">
    <property type="entry name" value="DNA/RNA polymerases"/>
    <property type="match status" value="1"/>
</dbReference>
<name>A0A2B4S156_STYPI</name>
<dbReference type="PROSITE" id="PS50878">
    <property type="entry name" value="RT_POL"/>
    <property type="match status" value="1"/>
</dbReference>
<gene>
    <name evidence="2" type="primary">pol</name>
    <name evidence="2" type="ORF">AWC38_SpisGene12695</name>
</gene>
<evidence type="ECO:0000313" key="3">
    <source>
        <dbReference type="Proteomes" id="UP000225706"/>
    </source>
</evidence>
<dbReference type="InterPro" id="IPR043502">
    <property type="entry name" value="DNA/RNA_pol_sf"/>
</dbReference>
<dbReference type="Proteomes" id="UP000225706">
    <property type="component" value="Unassembled WGS sequence"/>
</dbReference>
<feature type="domain" description="Reverse transcriptase" evidence="1">
    <location>
        <begin position="1"/>
        <end position="368"/>
    </location>
</feature>
<keyword evidence="2" id="KW-0548">Nucleotidyltransferase</keyword>
<keyword evidence="2" id="KW-0808">Transferase</keyword>
<dbReference type="AlphaFoldDB" id="A0A2B4S156"/>
<protein>
    <submittedName>
        <fullName evidence="2">RNA-directed DNA polymerase from mobile element jockey</fullName>
    </submittedName>
</protein>
<proteinExistence type="predicted"/>
<dbReference type="OrthoDB" id="5982559at2759"/>
<comment type="caution">
    <text evidence="2">The sequence shown here is derived from an EMBL/GenBank/DDBJ whole genome shotgun (WGS) entry which is preliminary data.</text>
</comment>
<evidence type="ECO:0000313" key="2">
    <source>
        <dbReference type="EMBL" id="PFX22783.1"/>
    </source>
</evidence>
<dbReference type="PANTHER" id="PTHR33332">
    <property type="entry name" value="REVERSE TRANSCRIPTASE DOMAIN-CONTAINING PROTEIN"/>
    <property type="match status" value="1"/>
</dbReference>
<accession>A0A2B4S156</accession>
<keyword evidence="3" id="KW-1185">Reference proteome</keyword>
<reference evidence="3" key="1">
    <citation type="journal article" date="2017" name="bioRxiv">
        <title>Comparative analysis of the genomes of Stylophora pistillata and Acropora digitifera provides evidence for extensive differences between species of corals.</title>
        <authorList>
            <person name="Voolstra C.R."/>
            <person name="Li Y."/>
            <person name="Liew Y.J."/>
            <person name="Baumgarten S."/>
            <person name="Zoccola D."/>
            <person name="Flot J.-F."/>
            <person name="Tambutte S."/>
            <person name="Allemand D."/>
            <person name="Aranda M."/>
        </authorList>
    </citation>
    <scope>NUCLEOTIDE SEQUENCE [LARGE SCALE GENOMIC DNA]</scope>
</reference>
<sequence>MYTTNVRMKPKAVAAERIIFLVIADSHNIIEETNALHYKLLELRRDRDFHRRKALSSNSQYHWGMYRKLKNLASREERSLKSQYYCKIIENAKNDSSSMWKAIKQTLRSNHMDTNAIFSNGNLHTNFTDIVKHLNQHFSNIGRYLDKAFRNTSSALWKNTTSDYDFKLNPVSEMFVHKELRKMEVNKAIGLDKISARLLRDAAWVITLPLTHIINNSLKFGKFPSNLKCAKVTALFKKRTVTGQATSSIRRVPIGVPQGAIPGPLVFSIHGNDLPTCLKHTSVTLFADDTALYCSAKSSTELQQMLNEVLASVAEWLNDHKFALNVAKSKFMIIASSQRLKSFGKVSLEIGDEFLDKADCYKYLGVIINETLTWRDHVNYISTNVNQRLGILRRIKHLLSIQTRELYVKSMILSLLGYGGIVWGERYNKILMAKVQLL</sequence>
<dbReference type="EMBL" id="LSMT01000229">
    <property type="protein sequence ID" value="PFX22783.1"/>
    <property type="molecule type" value="Genomic_DNA"/>
</dbReference>
<keyword evidence="2" id="KW-0695">RNA-directed DNA polymerase</keyword>
<evidence type="ECO:0000259" key="1">
    <source>
        <dbReference type="PROSITE" id="PS50878"/>
    </source>
</evidence>
<dbReference type="Pfam" id="PF00078">
    <property type="entry name" value="RVT_1"/>
    <property type="match status" value="1"/>
</dbReference>
<dbReference type="InterPro" id="IPR000477">
    <property type="entry name" value="RT_dom"/>
</dbReference>
<dbReference type="STRING" id="50429.A0A2B4S156"/>
<dbReference type="GO" id="GO:0003964">
    <property type="term" value="F:RNA-directed DNA polymerase activity"/>
    <property type="evidence" value="ECO:0007669"/>
    <property type="project" value="UniProtKB-KW"/>
</dbReference>